<dbReference type="AlphaFoldDB" id="D3SS96"/>
<keyword evidence="2" id="KW-1185">Reference proteome</keyword>
<reference evidence="2" key="1">
    <citation type="submission" date="2010-02" db="EMBL/GenBank/DDBJ databases">
        <title>Complete sequence of chromosome of Natrialba magadii ATCC 43099.</title>
        <authorList>
            <consortium name="US DOE Joint Genome Institute"/>
            <person name="Lucas S."/>
            <person name="Copeland A."/>
            <person name="Lapidus A."/>
            <person name="Cheng J.-F."/>
            <person name="Bruce D."/>
            <person name="Goodwin L."/>
            <person name="Pitluck S."/>
            <person name="Davenport K."/>
            <person name="Saunders E."/>
            <person name="Detter J.C."/>
            <person name="Han C."/>
            <person name="Tapia R."/>
            <person name="Land M."/>
            <person name="Hauser L."/>
            <person name="Kyrpides N."/>
            <person name="Mikhailova N."/>
            <person name="De Castro R.E."/>
            <person name="Maupin-Furlow J.A."/>
            <person name="Woyke T."/>
        </authorList>
    </citation>
    <scope>NUCLEOTIDE SEQUENCE [LARGE SCALE GENOMIC DNA]</scope>
    <source>
        <strain evidence="2">ATCC 43099 / DSM 3394 / CCM 3739 / CIP 104546 / IAM 13178 / JCM 8861 / NBRC 102185 / NCIMB 2190 / MS3</strain>
    </source>
</reference>
<organism evidence="1 2">
    <name type="scientific">Natrialba magadii (strain ATCC 43099 / DSM 3394 / CCM 3739 / CIP 104546 / IAM 13178 / JCM 8861 / NBRC 102185 / NCIMB 2190 / MS3)</name>
    <name type="common">Natronobacterium magadii</name>
    <dbReference type="NCBI Taxonomy" id="547559"/>
    <lineage>
        <taxon>Archaea</taxon>
        <taxon>Methanobacteriati</taxon>
        <taxon>Methanobacteriota</taxon>
        <taxon>Stenosarchaea group</taxon>
        <taxon>Halobacteria</taxon>
        <taxon>Halobacteriales</taxon>
        <taxon>Natrialbaceae</taxon>
        <taxon>Natrialba</taxon>
    </lineage>
</organism>
<gene>
    <name evidence="1" type="ordered locus">Nmag_1240</name>
</gene>
<proteinExistence type="predicted"/>
<accession>D3SS96</accession>
<reference evidence="1 2" key="2">
    <citation type="journal article" date="2012" name="BMC Genomics">
        <title>A comparative genomics perspective on the genetic content of the alkaliphilic haloarchaeon Natrialba magadii ATCC 43099T.</title>
        <authorList>
            <person name="Siddaramappa S."/>
            <person name="Challacombe J.F."/>
            <person name="Decastro R.E."/>
            <person name="Pfeiffer F."/>
            <person name="Sastre D.E."/>
            <person name="Gimenez M.I."/>
            <person name="Paggi R.A."/>
            <person name="Detter J.C."/>
            <person name="Davenport K.W."/>
            <person name="Goodwin L.A."/>
            <person name="Kyrpides N."/>
            <person name="Tapia R."/>
            <person name="Pitluck S."/>
            <person name="Lucas S."/>
            <person name="Woyke T."/>
            <person name="Maupin-Furlow J.A."/>
        </authorList>
    </citation>
    <scope>NUCLEOTIDE SEQUENCE [LARGE SCALE GENOMIC DNA]</scope>
    <source>
        <strain evidence="2">ATCC 43099 / DSM 3394 / CCM 3739 / CIP 104546 / IAM 13178 / JCM 8861 / NBRC 102185 / NCIMB 2190 / MS3</strain>
    </source>
</reference>
<dbReference type="EMBL" id="CP001932">
    <property type="protein sequence ID" value="ADD04822.1"/>
    <property type="molecule type" value="Genomic_DNA"/>
</dbReference>
<dbReference type="Proteomes" id="UP000001879">
    <property type="component" value="Chromosome"/>
</dbReference>
<evidence type="ECO:0000313" key="2">
    <source>
        <dbReference type="Proteomes" id="UP000001879"/>
    </source>
</evidence>
<sequence length="32" mass="3261">MTDSVAVATAIAVAVVVRQFDGPRESVFVGAP</sequence>
<dbReference type="KEGG" id="nmg:Nmag_1240"/>
<dbReference type="PaxDb" id="547559-Nmag_1240"/>
<dbReference type="HOGENOM" id="CLU_3387494_0_0_2"/>
<protein>
    <submittedName>
        <fullName evidence="1">Uncharacterized protein</fullName>
    </submittedName>
</protein>
<evidence type="ECO:0000313" key="1">
    <source>
        <dbReference type="EMBL" id="ADD04822.1"/>
    </source>
</evidence>
<name>D3SS96_NATMM</name>